<keyword evidence="6" id="KW-0509">mRNA transport</keyword>
<keyword evidence="4" id="KW-0813">Transport</keyword>
<evidence type="ECO:0000256" key="1">
    <source>
        <dbReference type="ARBA" id="ARBA00004232"/>
    </source>
</evidence>
<dbReference type="GO" id="GO:0106166">
    <property type="term" value="F:spindle pole body-nuclear membrane anchor activity"/>
    <property type="evidence" value="ECO:0007669"/>
    <property type="project" value="TreeGrafter"/>
</dbReference>
<dbReference type="GO" id="GO:0015031">
    <property type="term" value="P:protein transport"/>
    <property type="evidence" value="ECO:0007669"/>
    <property type="project" value="UniProtKB-KW"/>
</dbReference>
<feature type="transmembrane region" description="Helical" evidence="13">
    <location>
        <begin position="199"/>
        <end position="218"/>
    </location>
</feature>
<keyword evidence="9" id="KW-0811">Translocation</keyword>
<dbReference type="EMBL" id="ML991793">
    <property type="protein sequence ID" value="KAF2235198.1"/>
    <property type="molecule type" value="Genomic_DNA"/>
</dbReference>
<keyword evidence="7" id="KW-0653">Protein transport</keyword>
<sequence length="641" mass="72554">MADIQKPVLARPYRNFLTPALHRRFTHAALFTLAVCYVEALWMGEWSLFRMWFPLFRTAMIFISSLAVYVLRIGNLHVGTYSTTSSFETFWRRLLQMDTLQALIWYTFSAWWFSEIYVWSAPAEARLWWVDYGQPYERSRLNERPIYLRTMFLFLALTQSVFHLRGEYDKVSLLPHNPGLLQQHLSWIKSMGPKMLHHAVSRTASCALAGSILYLVFFRRLVWDLTFSFVGYFYTLQRNQRPPVIGGLMDMIGRFLIEGFLLELLWEFCNTVFTDHVAEEPLKRGQPLTNDSSDPNGSLLQGLRAKKEVPREFAFWELDLIATRFVDRRKTLFTELESRQPIQGSGQSGKDATWTHIRSVCLSEIQRIDKRIQAILDPPKKLTPEQQQQAIQSLPKLGVNALKTENILASDPPPTDRISKTVNRIDQFARSHGQSPGARDPVSPRAQQLLTYSASRALTPTQQAQLHPDSLQAQAHSLTLSLLRSPLGAPFCCTFGRRATAVIAGAPYAHTGAILHAVSALSHLVHHALREDAFGLVAKDVPAIVRALTATITAVDRFLAGFGVHWTDVGFEEGMRGRVDEVERIRLGVKEGLERVLVAYGEYLETEGMDRREINRAKECVGRGEVAGTNANGNGNVNGRT</sequence>
<dbReference type="PANTHER" id="PTHR13269">
    <property type="entry name" value="NUCLEOPORIN NDC1"/>
    <property type="match status" value="1"/>
</dbReference>
<dbReference type="AlphaFoldDB" id="A0A6A6HBL0"/>
<evidence type="ECO:0000256" key="8">
    <source>
        <dbReference type="ARBA" id="ARBA00022989"/>
    </source>
</evidence>
<evidence type="ECO:0000256" key="5">
    <source>
        <dbReference type="ARBA" id="ARBA00022692"/>
    </source>
</evidence>
<keyword evidence="11 13" id="KW-0472">Membrane</keyword>
<accession>A0A6A6HBL0</accession>
<evidence type="ECO:0000256" key="7">
    <source>
        <dbReference type="ARBA" id="ARBA00022927"/>
    </source>
</evidence>
<keyword evidence="10" id="KW-0906">Nuclear pore complex</keyword>
<keyword evidence="5 13" id="KW-0812">Transmembrane</keyword>
<dbReference type="Pfam" id="PF09531">
    <property type="entry name" value="Ndc1_Nup"/>
    <property type="match status" value="1"/>
</dbReference>
<evidence type="ECO:0000256" key="13">
    <source>
        <dbReference type="SAM" id="Phobius"/>
    </source>
</evidence>
<feature type="transmembrane region" description="Helical" evidence="13">
    <location>
        <begin position="25"/>
        <end position="43"/>
    </location>
</feature>
<dbReference type="GO" id="GO:0070762">
    <property type="term" value="C:nuclear pore transmembrane ring"/>
    <property type="evidence" value="ECO:0007669"/>
    <property type="project" value="TreeGrafter"/>
</dbReference>
<dbReference type="PANTHER" id="PTHR13269:SF6">
    <property type="entry name" value="NUCLEOPORIN NDC1"/>
    <property type="match status" value="1"/>
</dbReference>
<evidence type="ECO:0000313" key="14">
    <source>
        <dbReference type="EMBL" id="KAF2235198.1"/>
    </source>
</evidence>
<organism evidence="14 15">
    <name type="scientific">Viridothelium virens</name>
    <name type="common">Speckled blister lichen</name>
    <name type="synonym">Trypethelium virens</name>
    <dbReference type="NCBI Taxonomy" id="1048519"/>
    <lineage>
        <taxon>Eukaryota</taxon>
        <taxon>Fungi</taxon>
        <taxon>Dikarya</taxon>
        <taxon>Ascomycota</taxon>
        <taxon>Pezizomycotina</taxon>
        <taxon>Dothideomycetes</taxon>
        <taxon>Dothideomycetes incertae sedis</taxon>
        <taxon>Trypetheliales</taxon>
        <taxon>Trypetheliaceae</taxon>
        <taxon>Viridothelium</taxon>
    </lineage>
</organism>
<protein>
    <submittedName>
        <fullName evidence="14">Nuclear envelope protein</fullName>
    </submittedName>
</protein>
<dbReference type="InterPro" id="IPR019049">
    <property type="entry name" value="Nucleoporin_prot_Ndc1/Nup"/>
</dbReference>
<dbReference type="GO" id="GO:0031965">
    <property type="term" value="C:nuclear membrane"/>
    <property type="evidence" value="ECO:0007669"/>
    <property type="project" value="UniProtKB-SubCell"/>
</dbReference>
<evidence type="ECO:0000313" key="15">
    <source>
        <dbReference type="Proteomes" id="UP000800092"/>
    </source>
</evidence>
<proteinExistence type="inferred from homology"/>
<keyword evidence="8 13" id="KW-1133">Transmembrane helix</keyword>
<reference evidence="14" key="1">
    <citation type="journal article" date="2020" name="Stud. Mycol.">
        <title>101 Dothideomycetes genomes: a test case for predicting lifestyles and emergence of pathogens.</title>
        <authorList>
            <person name="Haridas S."/>
            <person name="Albert R."/>
            <person name="Binder M."/>
            <person name="Bloem J."/>
            <person name="Labutti K."/>
            <person name="Salamov A."/>
            <person name="Andreopoulos B."/>
            <person name="Baker S."/>
            <person name="Barry K."/>
            <person name="Bills G."/>
            <person name="Bluhm B."/>
            <person name="Cannon C."/>
            <person name="Castanera R."/>
            <person name="Culley D."/>
            <person name="Daum C."/>
            <person name="Ezra D."/>
            <person name="Gonzalez J."/>
            <person name="Henrissat B."/>
            <person name="Kuo A."/>
            <person name="Liang C."/>
            <person name="Lipzen A."/>
            <person name="Lutzoni F."/>
            <person name="Magnuson J."/>
            <person name="Mondo S."/>
            <person name="Nolan M."/>
            <person name="Ohm R."/>
            <person name="Pangilinan J."/>
            <person name="Park H.-J."/>
            <person name="Ramirez L."/>
            <person name="Alfaro M."/>
            <person name="Sun H."/>
            <person name="Tritt A."/>
            <person name="Yoshinaga Y."/>
            <person name="Zwiers L.-H."/>
            <person name="Turgeon B."/>
            <person name="Goodwin S."/>
            <person name="Spatafora J."/>
            <person name="Crous P."/>
            <person name="Grigoriev I."/>
        </authorList>
    </citation>
    <scope>NUCLEOTIDE SEQUENCE</scope>
    <source>
        <strain evidence="14">Tuck. ex Michener</strain>
    </source>
</reference>
<keyword evidence="14" id="KW-0261">Viral envelope protein</keyword>
<dbReference type="GO" id="GO:0005816">
    <property type="term" value="C:spindle pole body"/>
    <property type="evidence" value="ECO:0007669"/>
    <property type="project" value="TreeGrafter"/>
</dbReference>
<evidence type="ECO:0000256" key="6">
    <source>
        <dbReference type="ARBA" id="ARBA00022816"/>
    </source>
</evidence>
<name>A0A6A6HBL0_VIRVR</name>
<feature type="transmembrane region" description="Helical" evidence="13">
    <location>
        <begin position="55"/>
        <end position="74"/>
    </location>
</feature>
<dbReference type="Proteomes" id="UP000800092">
    <property type="component" value="Unassembled WGS sequence"/>
</dbReference>
<dbReference type="GO" id="GO:0051028">
    <property type="term" value="P:mRNA transport"/>
    <property type="evidence" value="ECO:0007669"/>
    <property type="project" value="UniProtKB-KW"/>
</dbReference>
<dbReference type="GO" id="GO:0006999">
    <property type="term" value="P:nuclear pore organization"/>
    <property type="evidence" value="ECO:0007669"/>
    <property type="project" value="TreeGrafter"/>
</dbReference>
<keyword evidence="12" id="KW-0539">Nucleus</keyword>
<evidence type="ECO:0000256" key="4">
    <source>
        <dbReference type="ARBA" id="ARBA00022448"/>
    </source>
</evidence>
<keyword evidence="15" id="KW-1185">Reference proteome</keyword>
<evidence type="ECO:0000256" key="10">
    <source>
        <dbReference type="ARBA" id="ARBA00023132"/>
    </source>
</evidence>
<evidence type="ECO:0000256" key="9">
    <source>
        <dbReference type="ARBA" id="ARBA00023010"/>
    </source>
</evidence>
<dbReference type="OrthoDB" id="67850at2759"/>
<evidence type="ECO:0000256" key="2">
    <source>
        <dbReference type="ARBA" id="ARBA00004567"/>
    </source>
</evidence>
<feature type="non-terminal residue" evidence="14">
    <location>
        <position position="1"/>
    </location>
</feature>
<comment type="similarity">
    <text evidence="3">Belongs to the NDC1 family.</text>
</comment>
<dbReference type="GO" id="GO:0070631">
    <property type="term" value="P:spindle pole body localization"/>
    <property type="evidence" value="ECO:0007669"/>
    <property type="project" value="TreeGrafter"/>
</dbReference>
<evidence type="ECO:0000256" key="11">
    <source>
        <dbReference type="ARBA" id="ARBA00023136"/>
    </source>
</evidence>
<keyword evidence="14" id="KW-0946">Virion</keyword>
<evidence type="ECO:0000256" key="3">
    <source>
        <dbReference type="ARBA" id="ARBA00005760"/>
    </source>
</evidence>
<gene>
    <name evidence="14" type="ORF">EV356DRAFT_484173</name>
</gene>
<evidence type="ECO:0000256" key="12">
    <source>
        <dbReference type="ARBA" id="ARBA00023242"/>
    </source>
</evidence>
<comment type="subcellular location">
    <subcellularLocation>
        <location evidence="1">Nucleus membrane</location>
        <topology evidence="1">Multi-pass membrane protein</topology>
    </subcellularLocation>
    <subcellularLocation>
        <location evidence="2">Nucleus</location>
        <location evidence="2">Nuclear pore complex</location>
    </subcellularLocation>
</comment>